<dbReference type="SUPFAM" id="SSF111369">
    <property type="entry name" value="HlyD-like secretion proteins"/>
    <property type="match status" value="1"/>
</dbReference>
<keyword evidence="3" id="KW-0732">Signal</keyword>
<feature type="domain" description="Multidrug resistance protein MdtA-like alpha-helical hairpin" evidence="4">
    <location>
        <begin position="96"/>
        <end position="164"/>
    </location>
</feature>
<sequence>MRLILFSGAFLCLLACNNNTQSVTTPPPKVQVVSLQQQEVTLEKDFVGQVYGYNDIPIRTRVEGFLEKIAFQEGSFVKRGDLLYVVDPDPLLEAVNAAKSELARSQVNNERAISDLNRIEPLSEINAVSKKDLDAALAEKKGTDAIVNASEANLNLAQIRLGYASIKAPVDGIIGKTMARTGEFVGRAPNPVILNTISTVDSLRVEFFVTESDYLAWANHSKSNKSDTKSTPLQLILSDGSLFPYKGKVNFINREVNNVTGTILIQSVFPNPDRLVRPGQFARVRAAVETLPNALLVPQRCVNEVQGNYFVLRVKESGEVEQVGVQLGQSYRDYFIVLDGLSPNDKVIYEGLQRAKTGFQVEAEVVEFQSQFKAE</sequence>
<dbReference type="PANTHER" id="PTHR30158">
    <property type="entry name" value="ACRA/E-RELATED COMPONENT OF DRUG EFFLUX TRANSPORTER"/>
    <property type="match status" value="1"/>
</dbReference>
<dbReference type="InterPro" id="IPR058624">
    <property type="entry name" value="MdtA-like_HH"/>
</dbReference>
<feature type="domain" description="Multidrug resistance protein MdtA-like beta-barrel" evidence="6">
    <location>
        <begin position="204"/>
        <end position="288"/>
    </location>
</feature>
<evidence type="ECO:0000259" key="6">
    <source>
        <dbReference type="Pfam" id="PF25944"/>
    </source>
</evidence>
<gene>
    <name evidence="8" type="ORF">FJ651_14650</name>
</gene>
<feature type="chain" id="PRO_5021372498" evidence="3">
    <location>
        <begin position="21"/>
        <end position="375"/>
    </location>
</feature>
<keyword evidence="9" id="KW-1185">Reference proteome</keyword>
<dbReference type="AlphaFoldDB" id="A0A506PGG6"/>
<evidence type="ECO:0000313" key="8">
    <source>
        <dbReference type="EMBL" id="TPV31430.1"/>
    </source>
</evidence>
<dbReference type="Pfam" id="PF25917">
    <property type="entry name" value="BSH_RND"/>
    <property type="match status" value="1"/>
</dbReference>
<dbReference type="Gene3D" id="2.40.420.20">
    <property type="match status" value="1"/>
</dbReference>
<accession>A0A506PGG6</accession>
<dbReference type="GO" id="GO:0030313">
    <property type="term" value="C:cell envelope"/>
    <property type="evidence" value="ECO:0007669"/>
    <property type="project" value="UniProtKB-SubCell"/>
</dbReference>
<proteinExistence type="inferred from homology"/>
<dbReference type="InterPro" id="IPR058626">
    <property type="entry name" value="MdtA-like_b-barrel"/>
</dbReference>
<evidence type="ECO:0000259" key="5">
    <source>
        <dbReference type="Pfam" id="PF25917"/>
    </source>
</evidence>
<dbReference type="InterPro" id="IPR058627">
    <property type="entry name" value="MdtA-like_C"/>
</dbReference>
<dbReference type="RefSeq" id="WP_140991411.1">
    <property type="nucleotide sequence ID" value="NZ_VHIQ01000008.1"/>
</dbReference>
<dbReference type="GO" id="GO:0022857">
    <property type="term" value="F:transmembrane transporter activity"/>
    <property type="evidence" value="ECO:0007669"/>
    <property type="project" value="InterPro"/>
</dbReference>
<evidence type="ECO:0000259" key="4">
    <source>
        <dbReference type="Pfam" id="PF25876"/>
    </source>
</evidence>
<comment type="similarity">
    <text evidence="2">Belongs to the membrane fusion protein (MFP) (TC 8.A.1) family.</text>
</comment>
<dbReference type="Proteomes" id="UP000317332">
    <property type="component" value="Unassembled WGS sequence"/>
</dbReference>
<dbReference type="Pfam" id="PF25876">
    <property type="entry name" value="HH_MFP_RND"/>
    <property type="match status" value="1"/>
</dbReference>
<dbReference type="GO" id="GO:0046677">
    <property type="term" value="P:response to antibiotic"/>
    <property type="evidence" value="ECO:0007669"/>
    <property type="project" value="TreeGrafter"/>
</dbReference>
<name>A0A506PGG6_9FLAO</name>
<dbReference type="Gene3D" id="2.40.50.100">
    <property type="match status" value="1"/>
</dbReference>
<comment type="caution">
    <text evidence="8">The sequence shown here is derived from an EMBL/GenBank/DDBJ whole genome shotgun (WGS) entry which is preliminary data.</text>
</comment>
<feature type="signal peptide" evidence="3">
    <location>
        <begin position="1"/>
        <end position="20"/>
    </location>
</feature>
<evidence type="ECO:0000256" key="3">
    <source>
        <dbReference type="SAM" id="SignalP"/>
    </source>
</evidence>
<dbReference type="GO" id="GO:0005886">
    <property type="term" value="C:plasma membrane"/>
    <property type="evidence" value="ECO:0007669"/>
    <property type="project" value="TreeGrafter"/>
</dbReference>
<dbReference type="Gene3D" id="2.40.30.170">
    <property type="match status" value="1"/>
</dbReference>
<feature type="domain" description="Multidrug resistance protein MdtA-like barrel-sandwich hybrid" evidence="5">
    <location>
        <begin position="56"/>
        <end position="188"/>
    </location>
</feature>
<organism evidence="8 9">
    <name type="scientific">Paucihalobacter ruber</name>
    <dbReference type="NCBI Taxonomy" id="2567861"/>
    <lineage>
        <taxon>Bacteria</taxon>
        <taxon>Pseudomonadati</taxon>
        <taxon>Bacteroidota</taxon>
        <taxon>Flavobacteriia</taxon>
        <taxon>Flavobacteriales</taxon>
        <taxon>Flavobacteriaceae</taxon>
        <taxon>Paucihalobacter</taxon>
    </lineage>
</organism>
<dbReference type="OrthoDB" id="9801814at2"/>
<dbReference type="EMBL" id="VHIQ01000008">
    <property type="protein sequence ID" value="TPV31430.1"/>
    <property type="molecule type" value="Genomic_DNA"/>
</dbReference>
<dbReference type="Pfam" id="PF25944">
    <property type="entry name" value="Beta-barrel_RND"/>
    <property type="match status" value="1"/>
</dbReference>
<evidence type="ECO:0000256" key="1">
    <source>
        <dbReference type="ARBA" id="ARBA00004196"/>
    </source>
</evidence>
<dbReference type="Gene3D" id="1.10.287.470">
    <property type="entry name" value="Helix hairpin bin"/>
    <property type="match status" value="1"/>
</dbReference>
<comment type="subcellular location">
    <subcellularLocation>
        <location evidence="1">Cell envelope</location>
    </subcellularLocation>
</comment>
<evidence type="ECO:0000256" key="2">
    <source>
        <dbReference type="ARBA" id="ARBA00009477"/>
    </source>
</evidence>
<dbReference type="NCBIfam" id="TIGR01730">
    <property type="entry name" value="RND_mfp"/>
    <property type="match status" value="1"/>
</dbReference>
<protein>
    <submittedName>
        <fullName evidence="8">Efflux RND transporter periplasmic adaptor subunit</fullName>
    </submittedName>
</protein>
<dbReference type="Pfam" id="PF25967">
    <property type="entry name" value="RND-MFP_C"/>
    <property type="match status" value="1"/>
</dbReference>
<feature type="domain" description="Multidrug resistance protein MdtA-like C-terminal permuted SH3" evidence="7">
    <location>
        <begin position="293"/>
        <end position="354"/>
    </location>
</feature>
<dbReference type="InterPro" id="IPR058625">
    <property type="entry name" value="MdtA-like_BSH"/>
</dbReference>
<reference evidence="8 9" key="1">
    <citation type="submission" date="2019-06" db="EMBL/GenBank/DDBJ databases">
        <title>Flavobacteriaceae Paucihalobacterium erythroidium CWB-1, complete genome.</title>
        <authorList>
            <person name="Wu S."/>
        </authorList>
    </citation>
    <scope>NUCLEOTIDE SEQUENCE [LARGE SCALE GENOMIC DNA]</scope>
    <source>
        <strain evidence="8 9">CWB-1</strain>
    </source>
</reference>
<evidence type="ECO:0000259" key="7">
    <source>
        <dbReference type="Pfam" id="PF25967"/>
    </source>
</evidence>
<dbReference type="InterPro" id="IPR006143">
    <property type="entry name" value="RND_pump_MFP"/>
</dbReference>
<evidence type="ECO:0000313" key="9">
    <source>
        <dbReference type="Proteomes" id="UP000317332"/>
    </source>
</evidence>